<evidence type="ECO:0000313" key="2">
    <source>
        <dbReference type="EMBL" id="MBB2974482.1"/>
    </source>
</evidence>
<dbReference type="PROSITE" id="PS50943">
    <property type="entry name" value="HTH_CROC1"/>
    <property type="match status" value="1"/>
</dbReference>
<gene>
    <name evidence="2" type="ORF">FHX49_000023</name>
</gene>
<protein>
    <submittedName>
        <fullName evidence="2">Transcriptional regulator with XRE-family HTH domain</fullName>
    </submittedName>
</protein>
<dbReference type="GO" id="GO:0003677">
    <property type="term" value="F:DNA binding"/>
    <property type="evidence" value="ECO:0007669"/>
    <property type="project" value="InterPro"/>
</dbReference>
<dbReference type="SUPFAM" id="SSF47413">
    <property type="entry name" value="lambda repressor-like DNA-binding domains"/>
    <property type="match status" value="1"/>
</dbReference>
<dbReference type="Pfam" id="PF13560">
    <property type="entry name" value="HTH_31"/>
    <property type="match status" value="1"/>
</dbReference>
<dbReference type="RefSeq" id="WP_165142925.1">
    <property type="nucleotide sequence ID" value="NZ_CP049255.1"/>
</dbReference>
<reference evidence="2 3" key="1">
    <citation type="submission" date="2020-08" db="EMBL/GenBank/DDBJ databases">
        <title>Sequencing the genomes of 1000 actinobacteria strains.</title>
        <authorList>
            <person name="Klenk H.-P."/>
        </authorList>
    </citation>
    <scope>NUCLEOTIDE SEQUENCE [LARGE SCALE GENOMIC DNA]</scope>
    <source>
        <strain evidence="2 3">DSM 27099</strain>
    </source>
</reference>
<dbReference type="InterPro" id="IPR010982">
    <property type="entry name" value="Lambda_DNA-bd_dom_sf"/>
</dbReference>
<evidence type="ECO:0000313" key="3">
    <source>
        <dbReference type="Proteomes" id="UP000529310"/>
    </source>
</evidence>
<organism evidence="2 3">
    <name type="scientific">Microbacterium endophyticum</name>
    <dbReference type="NCBI Taxonomy" id="1526412"/>
    <lineage>
        <taxon>Bacteria</taxon>
        <taxon>Bacillati</taxon>
        <taxon>Actinomycetota</taxon>
        <taxon>Actinomycetes</taxon>
        <taxon>Micrococcales</taxon>
        <taxon>Microbacteriaceae</taxon>
        <taxon>Microbacterium</taxon>
    </lineage>
</organism>
<dbReference type="Proteomes" id="UP000529310">
    <property type="component" value="Unassembled WGS sequence"/>
</dbReference>
<comment type="caution">
    <text evidence="2">The sequence shown here is derived from an EMBL/GenBank/DDBJ whole genome shotgun (WGS) entry which is preliminary data.</text>
</comment>
<sequence>MSNSDLVPEPNIGALRLNLARLRHDRGFSFDELAARSGVGRATVVALESGKPRLARDQTATTGTLITWWRLANALGVDLGDLLRPLYEEGPV</sequence>
<dbReference type="EMBL" id="JACHWQ010000001">
    <property type="protein sequence ID" value="MBB2974482.1"/>
    <property type="molecule type" value="Genomic_DNA"/>
</dbReference>
<dbReference type="CDD" id="cd00093">
    <property type="entry name" value="HTH_XRE"/>
    <property type="match status" value="1"/>
</dbReference>
<feature type="domain" description="HTH cro/C1-type" evidence="1">
    <location>
        <begin position="19"/>
        <end position="82"/>
    </location>
</feature>
<dbReference type="InterPro" id="IPR001387">
    <property type="entry name" value="Cro/C1-type_HTH"/>
</dbReference>
<dbReference type="AlphaFoldDB" id="A0A7W4YLX7"/>
<dbReference type="Gene3D" id="1.10.260.40">
    <property type="entry name" value="lambda repressor-like DNA-binding domains"/>
    <property type="match status" value="1"/>
</dbReference>
<evidence type="ECO:0000259" key="1">
    <source>
        <dbReference type="PROSITE" id="PS50943"/>
    </source>
</evidence>
<accession>A0A7W4YLX7</accession>
<name>A0A7W4YLX7_9MICO</name>
<proteinExistence type="predicted"/>
<dbReference type="SMART" id="SM00530">
    <property type="entry name" value="HTH_XRE"/>
    <property type="match status" value="1"/>
</dbReference>
<keyword evidence="3" id="KW-1185">Reference proteome</keyword>